<dbReference type="PANTHER" id="PTHR11101:SF80">
    <property type="entry name" value="PHOSPHATE TRANSPORTER"/>
    <property type="match status" value="1"/>
</dbReference>
<evidence type="ECO:0000313" key="8">
    <source>
        <dbReference type="Proteomes" id="UP000614200"/>
    </source>
</evidence>
<feature type="transmembrane region" description="Helical" evidence="6">
    <location>
        <begin position="67"/>
        <end position="90"/>
    </location>
</feature>
<comment type="subcellular location">
    <subcellularLocation>
        <location evidence="1">Membrane</location>
        <topology evidence="1">Multi-pass membrane protein</topology>
    </subcellularLocation>
</comment>
<reference evidence="7 8" key="1">
    <citation type="submission" date="2020-11" db="EMBL/GenBank/DDBJ databases">
        <title>Fusibacter basophilias sp. nov.</title>
        <authorList>
            <person name="Qiu D."/>
        </authorList>
    </citation>
    <scope>NUCLEOTIDE SEQUENCE [LARGE SCALE GENOMIC DNA]</scope>
    <source>
        <strain evidence="7 8">Q10-2</strain>
    </source>
</reference>
<feature type="transmembrane region" description="Helical" evidence="6">
    <location>
        <begin position="250"/>
        <end position="269"/>
    </location>
</feature>
<dbReference type="RefSeq" id="WP_194701676.1">
    <property type="nucleotide sequence ID" value="NZ_JADKNH010000005.1"/>
</dbReference>
<comment type="caution">
    <text evidence="7">The sequence shown here is derived from an EMBL/GenBank/DDBJ whole genome shotgun (WGS) entry which is preliminary data.</text>
</comment>
<feature type="transmembrane region" description="Helical" evidence="6">
    <location>
        <begin position="120"/>
        <end position="144"/>
    </location>
</feature>
<dbReference type="PANTHER" id="PTHR11101">
    <property type="entry name" value="PHOSPHATE TRANSPORTER"/>
    <property type="match status" value="1"/>
</dbReference>
<feature type="transmembrane region" description="Helical" evidence="6">
    <location>
        <begin position="204"/>
        <end position="230"/>
    </location>
</feature>
<keyword evidence="8" id="KW-1185">Reference proteome</keyword>
<keyword evidence="5 6" id="KW-0472">Membrane</keyword>
<evidence type="ECO:0000256" key="5">
    <source>
        <dbReference type="ARBA" id="ARBA00023136"/>
    </source>
</evidence>
<evidence type="ECO:0000256" key="4">
    <source>
        <dbReference type="ARBA" id="ARBA00022989"/>
    </source>
</evidence>
<feature type="transmembrane region" description="Helical" evidence="6">
    <location>
        <begin position="35"/>
        <end position="55"/>
    </location>
</feature>
<evidence type="ECO:0000256" key="2">
    <source>
        <dbReference type="ARBA" id="ARBA00022448"/>
    </source>
</evidence>
<evidence type="ECO:0000256" key="3">
    <source>
        <dbReference type="ARBA" id="ARBA00022692"/>
    </source>
</evidence>
<name>A0ABR9ZSK9_9FIRM</name>
<protein>
    <submittedName>
        <fullName evidence="7">Inorganic phosphate transporter</fullName>
    </submittedName>
</protein>
<keyword evidence="2" id="KW-0813">Transport</keyword>
<accession>A0ABR9ZSK9</accession>
<sequence length="347" mass="37305">MNMTLFYISSGLFLGWSLGANDAANLFGTAVGAKVIKFKTAAIIMSIFVIIGAVSSGSGASHTLGKLGAITSLPGAFVVALASAFTVFIMTRYGLPVSTSQSIVGAIIGWNLFSSNPTSIAVLTKIVLTWVLCPVLAAIFSIIFYKLFIRKTRKLKLNIFMRHYYIRTGLIVVGAFGSYSLGANNIANVMGVFTNSITLPPLDLYFFTINQTEILFFLGAVAISVGIFTYSHNVMATVGNSIYKISPSSALIVVLSSSFVLFLFGSVSLQHLLISLHLPTIPLVPVSSSQAIVGSIIGIGLARGDKNINLKKLRNISFGWLLTPMLSMILAYISLFFMQNVFMQGVY</sequence>
<dbReference type="Pfam" id="PF01384">
    <property type="entry name" value="PHO4"/>
    <property type="match status" value="2"/>
</dbReference>
<keyword evidence="4 6" id="KW-1133">Transmembrane helix</keyword>
<keyword evidence="3 6" id="KW-0812">Transmembrane</keyword>
<organism evidence="7 8">
    <name type="scientific">Fusibacter ferrireducens</name>
    <dbReference type="NCBI Taxonomy" id="2785058"/>
    <lineage>
        <taxon>Bacteria</taxon>
        <taxon>Bacillati</taxon>
        <taxon>Bacillota</taxon>
        <taxon>Clostridia</taxon>
        <taxon>Eubacteriales</taxon>
        <taxon>Eubacteriales Family XII. Incertae Sedis</taxon>
        <taxon>Fusibacter</taxon>
    </lineage>
</organism>
<dbReference type="InterPro" id="IPR001204">
    <property type="entry name" value="Phos_transporter"/>
</dbReference>
<dbReference type="Proteomes" id="UP000614200">
    <property type="component" value="Unassembled WGS sequence"/>
</dbReference>
<evidence type="ECO:0000256" key="6">
    <source>
        <dbReference type="SAM" id="Phobius"/>
    </source>
</evidence>
<gene>
    <name evidence="7" type="ORF">ISU02_09965</name>
</gene>
<proteinExistence type="predicted"/>
<dbReference type="EMBL" id="JADKNH010000005">
    <property type="protein sequence ID" value="MBF4693447.1"/>
    <property type="molecule type" value="Genomic_DNA"/>
</dbReference>
<feature type="transmembrane region" description="Helical" evidence="6">
    <location>
        <begin position="164"/>
        <end position="184"/>
    </location>
</feature>
<feature type="transmembrane region" description="Helical" evidence="6">
    <location>
        <begin position="281"/>
        <end position="304"/>
    </location>
</feature>
<feature type="transmembrane region" description="Helical" evidence="6">
    <location>
        <begin position="316"/>
        <end position="338"/>
    </location>
</feature>
<evidence type="ECO:0000313" key="7">
    <source>
        <dbReference type="EMBL" id="MBF4693447.1"/>
    </source>
</evidence>
<evidence type="ECO:0000256" key="1">
    <source>
        <dbReference type="ARBA" id="ARBA00004141"/>
    </source>
</evidence>